<dbReference type="AlphaFoldDB" id="A0A2H0V4G8"/>
<organism evidence="2 3">
    <name type="scientific">Candidatus Falkowbacteria bacterium CG10_big_fil_rev_8_21_14_0_10_39_11</name>
    <dbReference type="NCBI Taxonomy" id="1974565"/>
    <lineage>
        <taxon>Bacteria</taxon>
        <taxon>Candidatus Falkowiibacteriota</taxon>
    </lineage>
</organism>
<evidence type="ECO:0000256" key="1">
    <source>
        <dbReference type="SAM" id="Phobius"/>
    </source>
</evidence>
<keyword evidence="1" id="KW-0812">Transmembrane</keyword>
<proteinExistence type="predicted"/>
<evidence type="ECO:0000313" key="3">
    <source>
        <dbReference type="Proteomes" id="UP000229901"/>
    </source>
</evidence>
<keyword evidence="1" id="KW-0472">Membrane</keyword>
<gene>
    <name evidence="2" type="ORF">COT97_03915</name>
</gene>
<keyword evidence="1" id="KW-1133">Transmembrane helix</keyword>
<name>A0A2H0V4G8_9BACT</name>
<dbReference type="Proteomes" id="UP000229901">
    <property type="component" value="Unassembled WGS sequence"/>
</dbReference>
<sequence length="193" mass="23417">MNKKQHLNYIFWFSVGMGTVAMWIWLGQEKENDAEHHPDYNNLPKEEMQAPDFATMKLSDENYNLLVNQFEAQQHIIIDLDEMFFDEEEEGETPINLTSIRFSPDNSPDFDYRLTFVYNHDFSEYEEFIGLRLKAHQMTFLWFQKCYFSDLDLETFSPNLCPRHLSWQFTPGSFMHRYKNWFVDYYLNHLKMQ</sequence>
<dbReference type="EMBL" id="PFAP01000028">
    <property type="protein sequence ID" value="PIR93948.1"/>
    <property type="molecule type" value="Genomic_DNA"/>
</dbReference>
<feature type="transmembrane region" description="Helical" evidence="1">
    <location>
        <begin position="7"/>
        <end position="26"/>
    </location>
</feature>
<evidence type="ECO:0000313" key="2">
    <source>
        <dbReference type="EMBL" id="PIR93948.1"/>
    </source>
</evidence>
<comment type="caution">
    <text evidence="2">The sequence shown here is derived from an EMBL/GenBank/DDBJ whole genome shotgun (WGS) entry which is preliminary data.</text>
</comment>
<protein>
    <submittedName>
        <fullName evidence="2">Uncharacterized protein</fullName>
    </submittedName>
</protein>
<accession>A0A2H0V4G8</accession>
<reference evidence="3" key="1">
    <citation type="submission" date="2017-09" db="EMBL/GenBank/DDBJ databases">
        <title>Depth-based differentiation of microbial function through sediment-hosted aquifers and enrichment of novel symbionts in the deep terrestrial subsurface.</title>
        <authorList>
            <person name="Probst A.J."/>
            <person name="Ladd B."/>
            <person name="Jarett J.K."/>
            <person name="Geller-Mcgrath D.E."/>
            <person name="Sieber C.M.K."/>
            <person name="Emerson J.B."/>
            <person name="Anantharaman K."/>
            <person name="Thomas B.C."/>
            <person name="Malmstrom R."/>
            <person name="Stieglmeier M."/>
            <person name="Klingl A."/>
            <person name="Woyke T."/>
            <person name="Ryan C.M."/>
            <person name="Banfield J.F."/>
        </authorList>
    </citation>
    <scope>NUCLEOTIDE SEQUENCE [LARGE SCALE GENOMIC DNA]</scope>
</reference>